<reference evidence="4" key="2">
    <citation type="submission" date="2021-12" db="EMBL/GenBank/DDBJ databases">
        <title>Resequencing data analysis of finger millet.</title>
        <authorList>
            <person name="Hatakeyama M."/>
            <person name="Aluri S."/>
            <person name="Balachadran M.T."/>
            <person name="Sivarajan S.R."/>
            <person name="Poveda L."/>
            <person name="Shimizu-Inatsugi R."/>
            <person name="Schlapbach R."/>
            <person name="Sreeman S.M."/>
            <person name="Shimizu K.K."/>
        </authorList>
    </citation>
    <scope>NUCLEOTIDE SEQUENCE</scope>
</reference>
<dbReference type="PANTHER" id="PTHR26379">
    <property type="entry name" value="BTB/POZ AND MATH DOMAIN-CONTAINING PROTEIN 1"/>
    <property type="match status" value="1"/>
</dbReference>
<dbReference type="AlphaFoldDB" id="A0AAV5EDN2"/>
<evidence type="ECO:0000259" key="2">
    <source>
        <dbReference type="PROSITE" id="PS50097"/>
    </source>
</evidence>
<dbReference type="EMBL" id="BQKI01000075">
    <property type="protein sequence ID" value="GJN20647.1"/>
    <property type="molecule type" value="Genomic_DNA"/>
</dbReference>
<dbReference type="SMART" id="SM00061">
    <property type="entry name" value="MATH"/>
    <property type="match status" value="1"/>
</dbReference>
<proteinExistence type="predicted"/>
<sequence>MPPPSLTADDFGGDLSASAIIGGTVTGHHLLHIDGYSQTKEELPNGKGIKSCPFRGGGLSWYINYYPNGTGSSSAEFISVYLNLDQSSDKPVKARARFALLDQAGQEVTGYTLTTGLRDFCKNGYGYSEFIKRDFLEGSDYLKDDRFTIKCDVIVSLELRAEERKWSAPQFVVVPPLNLHQHFGDLLVHKEGADVTFQVAGETFKAHRCVLAARSPVFKAQLLGAMKESNKEVVVHVDDMDAQVFKALLGFVYTDVLPDGPDVKKQDEVAMAQHLLVAADRYNLERLKLICEDRLCCHIDTASAATILAPVVSRVPSKAP</sequence>
<dbReference type="SUPFAM" id="SSF54695">
    <property type="entry name" value="POZ domain"/>
    <property type="match status" value="1"/>
</dbReference>
<evidence type="ECO:0000259" key="3">
    <source>
        <dbReference type="PROSITE" id="PS50144"/>
    </source>
</evidence>
<dbReference type="Gene3D" id="2.60.210.10">
    <property type="entry name" value="Apoptosis, Tumor Necrosis Factor Receptor Associated Protein 2, Chain A"/>
    <property type="match status" value="1"/>
</dbReference>
<evidence type="ECO:0000256" key="1">
    <source>
        <dbReference type="ARBA" id="ARBA00004906"/>
    </source>
</evidence>
<comment type="pathway">
    <text evidence="1">Protein modification; protein ubiquitination.</text>
</comment>
<dbReference type="SMART" id="SM00225">
    <property type="entry name" value="BTB"/>
    <property type="match status" value="1"/>
</dbReference>
<dbReference type="PANTHER" id="PTHR26379:SF396">
    <property type="entry name" value="BTB_POZ DOMAIN CONTAINING PROTEIN"/>
    <property type="match status" value="1"/>
</dbReference>
<dbReference type="InterPro" id="IPR008974">
    <property type="entry name" value="TRAF-like"/>
</dbReference>
<dbReference type="GO" id="GO:0016567">
    <property type="term" value="P:protein ubiquitination"/>
    <property type="evidence" value="ECO:0007669"/>
    <property type="project" value="InterPro"/>
</dbReference>
<dbReference type="Pfam" id="PF00651">
    <property type="entry name" value="BTB"/>
    <property type="match status" value="1"/>
</dbReference>
<dbReference type="CDD" id="cd18280">
    <property type="entry name" value="BTB_POZ_BPM_plant"/>
    <property type="match status" value="1"/>
</dbReference>
<comment type="caution">
    <text evidence="4">The sequence shown here is derived from an EMBL/GenBank/DDBJ whole genome shotgun (WGS) entry which is preliminary data.</text>
</comment>
<dbReference type="PROSITE" id="PS50097">
    <property type="entry name" value="BTB"/>
    <property type="match status" value="1"/>
</dbReference>
<dbReference type="Proteomes" id="UP001054889">
    <property type="component" value="Unassembled WGS sequence"/>
</dbReference>
<dbReference type="SUPFAM" id="SSF49599">
    <property type="entry name" value="TRAF domain-like"/>
    <property type="match status" value="1"/>
</dbReference>
<keyword evidence="5" id="KW-1185">Reference proteome</keyword>
<reference evidence="4" key="1">
    <citation type="journal article" date="2018" name="DNA Res.">
        <title>Multiple hybrid de novo genome assembly of finger millet, an orphan allotetraploid crop.</title>
        <authorList>
            <person name="Hatakeyama M."/>
            <person name="Aluri S."/>
            <person name="Balachadran M.T."/>
            <person name="Sivarajan S.R."/>
            <person name="Patrignani A."/>
            <person name="Gruter S."/>
            <person name="Poveda L."/>
            <person name="Shimizu-Inatsugi R."/>
            <person name="Baeten J."/>
            <person name="Francoijs K.J."/>
            <person name="Nataraja K.N."/>
            <person name="Reddy Y.A.N."/>
            <person name="Phadnis S."/>
            <person name="Ravikumar R.L."/>
            <person name="Schlapbach R."/>
            <person name="Sreeman S.M."/>
            <person name="Shimizu K.K."/>
        </authorList>
    </citation>
    <scope>NUCLEOTIDE SEQUENCE</scope>
</reference>
<dbReference type="InterPro" id="IPR011333">
    <property type="entry name" value="SKP1/BTB/POZ_sf"/>
</dbReference>
<evidence type="ECO:0000313" key="4">
    <source>
        <dbReference type="EMBL" id="GJN20647.1"/>
    </source>
</evidence>
<accession>A0AAV5EDN2</accession>
<name>A0AAV5EDN2_ELECO</name>
<organism evidence="4 5">
    <name type="scientific">Eleusine coracana subsp. coracana</name>
    <dbReference type="NCBI Taxonomy" id="191504"/>
    <lineage>
        <taxon>Eukaryota</taxon>
        <taxon>Viridiplantae</taxon>
        <taxon>Streptophyta</taxon>
        <taxon>Embryophyta</taxon>
        <taxon>Tracheophyta</taxon>
        <taxon>Spermatophyta</taxon>
        <taxon>Magnoliopsida</taxon>
        <taxon>Liliopsida</taxon>
        <taxon>Poales</taxon>
        <taxon>Poaceae</taxon>
        <taxon>PACMAD clade</taxon>
        <taxon>Chloridoideae</taxon>
        <taxon>Cynodonteae</taxon>
        <taxon>Eleusininae</taxon>
        <taxon>Eleusine</taxon>
    </lineage>
</organism>
<dbReference type="InterPro" id="IPR045005">
    <property type="entry name" value="BPM1-6"/>
</dbReference>
<dbReference type="CDD" id="cd00121">
    <property type="entry name" value="MATH"/>
    <property type="match status" value="1"/>
</dbReference>
<feature type="domain" description="MATH" evidence="3">
    <location>
        <begin position="26"/>
        <end position="153"/>
    </location>
</feature>
<dbReference type="PROSITE" id="PS50144">
    <property type="entry name" value="MATH"/>
    <property type="match status" value="1"/>
</dbReference>
<gene>
    <name evidence="4" type="primary">gb08047</name>
    <name evidence="4" type="ORF">PR202_gb08047</name>
</gene>
<dbReference type="Gene3D" id="3.30.710.10">
    <property type="entry name" value="Potassium Channel Kv1.1, Chain A"/>
    <property type="match status" value="1"/>
</dbReference>
<evidence type="ECO:0000313" key="5">
    <source>
        <dbReference type="Proteomes" id="UP001054889"/>
    </source>
</evidence>
<dbReference type="InterPro" id="IPR000210">
    <property type="entry name" value="BTB/POZ_dom"/>
</dbReference>
<feature type="domain" description="BTB" evidence="2">
    <location>
        <begin position="193"/>
        <end position="255"/>
    </location>
</feature>
<protein>
    <submittedName>
        <fullName evidence="4">Uncharacterized protein</fullName>
    </submittedName>
</protein>
<dbReference type="InterPro" id="IPR002083">
    <property type="entry name" value="MATH/TRAF_dom"/>
</dbReference>
<dbReference type="Pfam" id="PF22486">
    <property type="entry name" value="MATH_2"/>
    <property type="match status" value="1"/>
</dbReference>